<evidence type="ECO:0000313" key="3">
    <source>
        <dbReference type="Proteomes" id="UP000756132"/>
    </source>
</evidence>
<evidence type="ECO:0000313" key="2">
    <source>
        <dbReference type="EMBL" id="UJO20139.1"/>
    </source>
</evidence>
<evidence type="ECO:0000256" key="1">
    <source>
        <dbReference type="SAM" id="MobiDB-lite"/>
    </source>
</evidence>
<dbReference type="KEGG" id="ffu:CLAFUR5_10308"/>
<keyword evidence="3" id="KW-1185">Reference proteome</keyword>
<proteinExistence type="predicted"/>
<dbReference type="AlphaFoldDB" id="A0A9Q8URT3"/>
<feature type="compositionally biased region" description="Polar residues" evidence="1">
    <location>
        <begin position="40"/>
        <end position="56"/>
    </location>
</feature>
<feature type="compositionally biased region" description="Gly residues" evidence="1">
    <location>
        <begin position="326"/>
        <end position="340"/>
    </location>
</feature>
<feature type="region of interest" description="Disordered" evidence="1">
    <location>
        <begin position="321"/>
        <end position="340"/>
    </location>
</feature>
<feature type="region of interest" description="Disordered" evidence="1">
    <location>
        <begin position="31"/>
        <end position="60"/>
    </location>
</feature>
<dbReference type="Proteomes" id="UP000756132">
    <property type="component" value="Chromosome 7"/>
</dbReference>
<dbReference type="OrthoDB" id="3644557at2759"/>
<reference evidence="2" key="1">
    <citation type="submission" date="2021-12" db="EMBL/GenBank/DDBJ databases">
        <authorList>
            <person name="Zaccaron A."/>
            <person name="Stergiopoulos I."/>
        </authorList>
    </citation>
    <scope>NUCLEOTIDE SEQUENCE</scope>
    <source>
        <strain evidence="2">Race5_Kim</strain>
    </source>
</reference>
<dbReference type="EMBL" id="CP090169">
    <property type="protein sequence ID" value="UJO20139.1"/>
    <property type="molecule type" value="Genomic_DNA"/>
</dbReference>
<organism evidence="2 3">
    <name type="scientific">Passalora fulva</name>
    <name type="common">Tomato leaf mold</name>
    <name type="synonym">Cladosporium fulvum</name>
    <dbReference type="NCBI Taxonomy" id="5499"/>
    <lineage>
        <taxon>Eukaryota</taxon>
        <taxon>Fungi</taxon>
        <taxon>Dikarya</taxon>
        <taxon>Ascomycota</taxon>
        <taxon>Pezizomycotina</taxon>
        <taxon>Dothideomycetes</taxon>
        <taxon>Dothideomycetidae</taxon>
        <taxon>Mycosphaerellales</taxon>
        <taxon>Mycosphaerellaceae</taxon>
        <taxon>Fulvia</taxon>
    </lineage>
</organism>
<feature type="region of interest" description="Disordered" evidence="1">
    <location>
        <begin position="107"/>
        <end position="127"/>
    </location>
</feature>
<name>A0A9Q8URT3_PASFU</name>
<dbReference type="OMA" id="HAITAMP"/>
<reference evidence="2" key="2">
    <citation type="journal article" date="2022" name="Microb. Genom.">
        <title>A chromosome-scale genome assembly of the tomato pathogen Cladosporium fulvum reveals a compartmentalized genome architecture and the presence of a dispensable chromosome.</title>
        <authorList>
            <person name="Zaccaron A.Z."/>
            <person name="Chen L.H."/>
            <person name="Samaras A."/>
            <person name="Stergiopoulos I."/>
        </authorList>
    </citation>
    <scope>NUCLEOTIDE SEQUENCE</scope>
    <source>
        <strain evidence="2">Race5_Kim</strain>
    </source>
</reference>
<dbReference type="GeneID" id="71990186"/>
<sequence length="340" mass="37227">MAVSLAQYSSEPSKRQSMAYYSATITAMPMPEHFHHSNGQHHPQPTAYYQQTSPDQRTLHPQRGFIRPAYDFKSLPVPPLMQHEQLPAVPPRPPKTPMDTAVEQSLPFRQRSHTTSTASTIAPDPLPPHSNPQALTQTQSTAFEDSEPIAPVRIGKEDVYDSQTGFALFVITREAAHMPSFLSSKPLVTVMRINSTTMGTIRFHSVTTSSIDLAVNGRHTRIFHSGMLHNRWGFQSTSCPNAEERWYWTSDKMSKGAKLVDSKKNGQVIARMKGDLLTFEKGRLSRESYDEVLLSVVAMAEAARRAKRNGDLVDLGSAIGDFTGSSGDGGGGDGGGSSGS</sequence>
<dbReference type="RefSeq" id="XP_047764505.1">
    <property type="nucleotide sequence ID" value="XM_047909456.1"/>
</dbReference>
<protein>
    <submittedName>
        <fullName evidence="2">Uncharacterized protein</fullName>
    </submittedName>
</protein>
<gene>
    <name evidence="2" type="ORF">CLAFUR5_10308</name>
</gene>
<accession>A0A9Q8URT3</accession>